<feature type="transmembrane region" description="Helical" evidence="9">
    <location>
        <begin position="263"/>
        <end position="282"/>
    </location>
</feature>
<organism evidence="10 11">
    <name type="scientific">Myceligenerans crystallogenes</name>
    <dbReference type="NCBI Taxonomy" id="316335"/>
    <lineage>
        <taxon>Bacteria</taxon>
        <taxon>Bacillati</taxon>
        <taxon>Actinomycetota</taxon>
        <taxon>Actinomycetes</taxon>
        <taxon>Micrococcales</taxon>
        <taxon>Promicromonosporaceae</taxon>
        <taxon>Myceligenerans</taxon>
    </lineage>
</organism>
<evidence type="ECO:0000256" key="3">
    <source>
        <dbReference type="ARBA" id="ARBA00022448"/>
    </source>
</evidence>
<feature type="compositionally biased region" description="Basic and acidic residues" evidence="8">
    <location>
        <begin position="1"/>
        <end position="11"/>
    </location>
</feature>
<evidence type="ECO:0000256" key="7">
    <source>
        <dbReference type="ARBA" id="ARBA00023136"/>
    </source>
</evidence>
<feature type="transmembrane region" description="Helical" evidence="9">
    <location>
        <begin position="359"/>
        <end position="389"/>
    </location>
</feature>
<keyword evidence="7 9" id="KW-0472">Membrane</keyword>
<reference evidence="10 11" key="1">
    <citation type="journal article" date="2019" name="Int. J. Syst. Evol. Microbiol.">
        <title>The Global Catalogue of Microorganisms (GCM) 10K type strain sequencing project: providing services to taxonomists for standard genome sequencing and annotation.</title>
        <authorList>
            <consortium name="The Broad Institute Genomics Platform"/>
            <consortium name="The Broad Institute Genome Sequencing Center for Infectious Disease"/>
            <person name="Wu L."/>
            <person name="Ma J."/>
        </authorList>
    </citation>
    <scope>NUCLEOTIDE SEQUENCE [LARGE SCALE GENOMIC DNA]</scope>
    <source>
        <strain evidence="10 11">JCM 14326</strain>
    </source>
</reference>
<keyword evidence="6 9" id="KW-1133">Transmembrane helix</keyword>
<keyword evidence="5 9" id="KW-0812">Transmembrane</keyword>
<comment type="similarity">
    <text evidence="2">Belongs to the autoinducer-2 exporter (AI-2E) (TC 2.A.86) family.</text>
</comment>
<feature type="compositionally biased region" description="Acidic residues" evidence="8">
    <location>
        <begin position="399"/>
        <end position="408"/>
    </location>
</feature>
<comment type="subcellular location">
    <subcellularLocation>
        <location evidence="1">Cell membrane</location>
        <topology evidence="1">Multi-pass membrane protein</topology>
    </subcellularLocation>
</comment>
<evidence type="ECO:0000256" key="6">
    <source>
        <dbReference type="ARBA" id="ARBA00022989"/>
    </source>
</evidence>
<feature type="compositionally biased region" description="Low complexity" evidence="8">
    <location>
        <begin position="12"/>
        <end position="24"/>
    </location>
</feature>
<dbReference type="EMBL" id="BAAANL010000005">
    <property type="protein sequence ID" value="GAA1867496.1"/>
    <property type="molecule type" value="Genomic_DNA"/>
</dbReference>
<feature type="transmembrane region" description="Helical" evidence="9">
    <location>
        <begin position="324"/>
        <end position="347"/>
    </location>
</feature>
<evidence type="ECO:0000256" key="2">
    <source>
        <dbReference type="ARBA" id="ARBA00009773"/>
    </source>
</evidence>
<accession>A0ABN2NK86</accession>
<feature type="transmembrane region" description="Helical" evidence="9">
    <location>
        <begin position="71"/>
        <end position="89"/>
    </location>
</feature>
<evidence type="ECO:0000256" key="4">
    <source>
        <dbReference type="ARBA" id="ARBA00022475"/>
    </source>
</evidence>
<evidence type="ECO:0000256" key="9">
    <source>
        <dbReference type="SAM" id="Phobius"/>
    </source>
</evidence>
<evidence type="ECO:0000313" key="10">
    <source>
        <dbReference type="EMBL" id="GAA1867496.1"/>
    </source>
</evidence>
<feature type="compositionally biased region" description="Low complexity" evidence="8">
    <location>
        <begin position="46"/>
        <end position="58"/>
    </location>
</feature>
<feature type="region of interest" description="Disordered" evidence="8">
    <location>
        <begin position="1"/>
        <end position="63"/>
    </location>
</feature>
<protein>
    <submittedName>
        <fullName evidence="10">AI-2E family transporter</fullName>
    </submittedName>
</protein>
<dbReference type="PANTHER" id="PTHR21716:SF53">
    <property type="entry name" value="PERMEASE PERM-RELATED"/>
    <property type="match status" value="1"/>
</dbReference>
<keyword evidence="4" id="KW-1003">Cell membrane</keyword>
<evidence type="ECO:0000256" key="1">
    <source>
        <dbReference type="ARBA" id="ARBA00004651"/>
    </source>
</evidence>
<dbReference type="InterPro" id="IPR002549">
    <property type="entry name" value="AI-2E-like"/>
</dbReference>
<feature type="region of interest" description="Disordered" evidence="8">
    <location>
        <begin position="399"/>
        <end position="425"/>
    </location>
</feature>
<name>A0ABN2NK86_9MICO</name>
<feature type="transmembrane region" description="Helical" evidence="9">
    <location>
        <begin position="288"/>
        <end position="317"/>
    </location>
</feature>
<dbReference type="Proteomes" id="UP001501094">
    <property type="component" value="Unassembled WGS sequence"/>
</dbReference>
<evidence type="ECO:0000256" key="5">
    <source>
        <dbReference type="ARBA" id="ARBA00022692"/>
    </source>
</evidence>
<feature type="transmembrane region" description="Helical" evidence="9">
    <location>
        <begin position="95"/>
        <end position="112"/>
    </location>
</feature>
<keyword evidence="3" id="KW-0813">Transport</keyword>
<sequence>MSTHAPVRDAGQEAGSAEPAGPAAEARDTSRAAGPGAGPDVRHNGTVTDDVTDPTADTSGPRGWVRDAGDAAWRLLGIAAVIVGVVYLISLVQIVFVAVYLALVLTAVLLPLGNFYDRVLPRGLAMFASLLTLLVVVGGLTTYVVSTIASRWADLSEQLTSGLDALAKQLPFDVPTSDEWLGEAGTWFEANSGAVIDQALAGANLAGTGATVVVLAMFLTIFFLSGGDQIWRWFVAQLPVRLQGSWEAGGDAGWRTFSGYTRGIAFVALADATMAGIFLSIMGNPLALPLTVVVFMAVFVPMIGPVAAIVISAVVTLATGDMQAAIIVAIGMTVIAQIDANVLQPLITGKQVNLHPVAMALAITCGTVLAGLLGAVIAVPLTAVLWAVFRRLRRPDTDDEVTADEIADDAAGAPTPHADRPAAGQ</sequence>
<feature type="transmembrane region" description="Helical" evidence="9">
    <location>
        <begin position="205"/>
        <end position="224"/>
    </location>
</feature>
<keyword evidence="11" id="KW-1185">Reference proteome</keyword>
<feature type="transmembrane region" description="Helical" evidence="9">
    <location>
        <begin position="124"/>
        <end position="145"/>
    </location>
</feature>
<gene>
    <name evidence="10" type="ORF">GCM10009751_27140</name>
</gene>
<comment type="caution">
    <text evidence="10">The sequence shown here is derived from an EMBL/GenBank/DDBJ whole genome shotgun (WGS) entry which is preliminary data.</text>
</comment>
<dbReference type="Pfam" id="PF01594">
    <property type="entry name" value="AI-2E_transport"/>
    <property type="match status" value="1"/>
</dbReference>
<evidence type="ECO:0000313" key="11">
    <source>
        <dbReference type="Proteomes" id="UP001501094"/>
    </source>
</evidence>
<evidence type="ECO:0000256" key="8">
    <source>
        <dbReference type="SAM" id="MobiDB-lite"/>
    </source>
</evidence>
<proteinExistence type="inferred from homology"/>
<dbReference type="PANTHER" id="PTHR21716">
    <property type="entry name" value="TRANSMEMBRANE PROTEIN"/>
    <property type="match status" value="1"/>
</dbReference>